<gene>
    <name evidence="3" type="ORF">NAEGRDRAFT_78877</name>
</gene>
<dbReference type="InterPro" id="IPR036864">
    <property type="entry name" value="Zn2-C6_fun-type_DNA-bd_sf"/>
</dbReference>
<dbReference type="Gene3D" id="4.10.240.10">
    <property type="entry name" value="Zn(2)-C6 fungal-type DNA-binding domain"/>
    <property type="match status" value="1"/>
</dbReference>
<evidence type="ECO:0000256" key="1">
    <source>
        <dbReference type="SAM" id="MobiDB-lite"/>
    </source>
</evidence>
<dbReference type="InParanoid" id="D2V7B7"/>
<dbReference type="CDD" id="cd00067">
    <property type="entry name" value="GAL4"/>
    <property type="match status" value="1"/>
</dbReference>
<dbReference type="Pfam" id="PF00172">
    <property type="entry name" value="Zn_clus"/>
    <property type="match status" value="1"/>
</dbReference>
<dbReference type="GO" id="GO:0008270">
    <property type="term" value="F:zinc ion binding"/>
    <property type="evidence" value="ECO:0007669"/>
    <property type="project" value="InterPro"/>
</dbReference>
<dbReference type="GO" id="GO:0000981">
    <property type="term" value="F:DNA-binding transcription factor activity, RNA polymerase II-specific"/>
    <property type="evidence" value="ECO:0007669"/>
    <property type="project" value="InterPro"/>
</dbReference>
<name>D2V7B7_NAEGR</name>
<dbReference type="SUPFAM" id="SSF57701">
    <property type="entry name" value="Zn2/Cys6 DNA-binding domain"/>
    <property type="match status" value="1"/>
</dbReference>
<evidence type="ECO:0000313" key="4">
    <source>
        <dbReference type="Proteomes" id="UP000006671"/>
    </source>
</evidence>
<dbReference type="InterPro" id="IPR001138">
    <property type="entry name" value="Zn2Cys6_DnaBD"/>
</dbReference>
<sequence>MSSQQTSSHGDATTTDDPNVWPIACVSCNRIHKKCDKKLPSCSRCAQKGIVCEYKEPVFKRKTQIVSSSADPFLSLNYQQQQQTNRPIISIFNSQQELDESATQIIHSIKHNTIEAYCLIVCNGSPPFRPEDLSKLLTNGQEILKRKDILALMISIQGCVELIFGFSDLAEESFNKARNLIMHYFDDFENPLAACTYTHIALFNATIGKTCKARGYLHLCEQYLVNWKQRNPNAVMTTDQPFVENAGGYGITMNIPNLRVQNMVVELISCETHPVPDIKTLERISMDILGCSLPDQLKDFFKTHQFTTSNLNPSNIDETLRAFEVFVGLLHYSVRPTFRSEFSVKIHHMNFLVLVNGLRILYLLISGCDISTAYNTMNAENIEQVQLLEYAALTISKLTEDELFVFICPYLISFLLVAVRTNLEICKMIERGERENLKPIPPKKERISLPNVIKHYEENELVDYYSVVEKDLRALQVMSKRYRYIAPYTKELEEFLGSLSERQNKINQQQQFWSIMGQQPFIEEPSYMINGNGEIIYIPNQQLQRQGTETNKMNRVGSFYNAMKDFLLKFNNRIEDAFENKSSQSPTLSMTSSNSSSSGSSQGNFKHYLETKLNEINVQSLSDLELLLSHISAQHQQPILSNNTPNMAPPTSSNNNINSNINSNNTMTNNLHTNIQPQNIPSMTNNSNTLPIQTTPHNPVLNSMQYPNNMIFANNQMVHQPNNYHHNMPNNSLSNHSTIPHQQQQHFQMNPSHHQPQLQYFDPLMVHQDGFDVLELYLRQQQDEATIQQQSNLRF</sequence>
<dbReference type="GeneID" id="8848989"/>
<dbReference type="AlphaFoldDB" id="D2V7B7"/>
<keyword evidence="4" id="KW-1185">Reference proteome</keyword>
<evidence type="ECO:0000259" key="2">
    <source>
        <dbReference type="PROSITE" id="PS50048"/>
    </source>
</evidence>
<protein>
    <recommendedName>
        <fullName evidence="2">Zn(2)-C6 fungal-type domain-containing protein</fullName>
    </recommendedName>
</protein>
<dbReference type="Proteomes" id="UP000006671">
    <property type="component" value="Unassembled WGS sequence"/>
</dbReference>
<dbReference type="RefSeq" id="XP_002679969.1">
    <property type="nucleotide sequence ID" value="XM_002679923.1"/>
</dbReference>
<proteinExistence type="predicted"/>
<dbReference type="EMBL" id="GG738855">
    <property type="protein sequence ID" value="EFC47225.1"/>
    <property type="molecule type" value="Genomic_DNA"/>
</dbReference>
<dbReference type="OrthoDB" id="2328572at2759"/>
<evidence type="ECO:0000313" key="3">
    <source>
        <dbReference type="EMBL" id="EFC47225.1"/>
    </source>
</evidence>
<organism evidence="4">
    <name type="scientific">Naegleria gruberi</name>
    <name type="common">Amoeba</name>
    <dbReference type="NCBI Taxonomy" id="5762"/>
    <lineage>
        <taxon>Eukaryota</taxon>
        <taxon>Discoba</taxon>
        <taxon>Heterolobosea</taxon>
        <taxon>Tetramitia</taxon>
        <taxon>Eutetramitia</taxon>
        <taxon>Vahlkampfiidae</taxon>
        <taxon>Naegleria</taxon>
    </lineage>
</organism>
<dbReference type="KEGG" id="ngr:NAEGRDRAFT_78877"/>
<feature type="region of interest" description="Disordered" evidence="1">
    <location>
        <begin position="580"/>
        <end position="603"/>
    </location>
</feature>
<dbReference type="SMART" id="SM00066">
    <property type="entry name" value="GAL4"/>
    <property type="match status" value="1"/>
</dbReference>
<reference evidence="3 4" key="1">
    <citation type="journal article" date="2010" name="Cell">
        <title>The genome of Naegleria gruberi illuminates early eukaryotic versatility.</title>
        <authorList>
            <person name="Fritz-Laylin L.K."/>
            <person name="Prochnik S.E."/>
            <person name="Ginger M.L."/>
            <person name="Dacks J.B."/>
            <person name="Carpenter M.L."/>
            <person name="Field M.C."/>
            <person name="Kuo A."/>
            <person name="Paredez A."/>
            <person name="Chapman J."/>
            <person name="Pham J."/>
            <person name="Shu S."/>
            <person name="Neupane R."/>
            <person name="Cipriano M."/>
            <person name="Mancuso J."/>
            <person name="Tu H."/>
            <person name="Salamov A."/>
            <person name="Lindquist E."/>
            <person name="Shapiro H."/>
            <person name="Lucas S."/>
            <person name="Grigoriev I.V."/>
            <person name="Cande W.Z."/>
            <person name="Fulton C."/>
            <person name="Rokhsar D.S."/>
            <person name="Dawson S.C."/>
        </authorList>
    </citation>
    <scope>NUCLEOTIDE SEQUENCE [LARGE SCALE GENOMIC DNA]</scope>
    <source>
        <strain evidence="3 4">NEG-M</strain>
    </source>
</reference>
<feature type="domain" description="Zn(2)-C6 fungal-type" evidence="2">
    <location>
        <begin position="24"/>
        <end position="54"/>
    </location>
</feature>
<accession>D2V7B7</accession>
<dbReference type="PROSITE" id="PS50048">
    <property type="entry name" value="ZN2_CY6_FUNGAL_2"/>
    <property type="match status" value="1"/>
</dbReference>
<dbReference type="VEuPathDB" id="AmoebaDB:NAEGRDRAFT_78877"/>
<feature type="compositionally biased region" description="Low complexity" evidence="1">
    <location>
        <begin position="582"/>
        <end position="603"/>
    </location>
</feature>